<dbReference type="Proteomes" id="UP001314170">
    <property type="component" value="Unassembled WGS sequence"/>
</dbReference>
<evidence type="ECO:0000313" key="2">
    <source>
        <dbReference type="Proteomes" id="UP001314170"/>
    </source>
</evidence>
<gene>
    <name evidence="1" type="ORF">DCAF_LOCUS11071</name>
</gene>
<reference evidence="1 2" key="1">
    <citation type="submission" date="2024-01" db="EMBL/GenBank/DDBJ databases">
        <authorList>
            <person name="Waweru B."/>
        </authorList>
    </citation>
    <scope>NUCLEOTIDE SEQUENCE [LARGE SCALE GENOMIC DNA]</scope>
</reference>
<protein>
    <submittedName>
        <fullName evidence="1">Uncharacterized protein</fullName>
    </submittedName>
</protein>
<keyword evidence="2" id="KW-1185">Reference proteome</keyword>
<accession>A0AAV1RIN1</accession>
<comment type="caution">
    <text evidence="1">The sequence shown here is derived from an EMBL/GenBank/DDBJ whole genome shotgun (WGS) entry which is preliminary data.</text>
</comment>
<sequence>MSGPFKIRAIPRQRKSKYSEFLDMIGLGTTLNRPKDYMDVVRVAETDGLSATEHIQEYNV</sequence>
<organism evidence="1 2">
    <name type="scientific">Dovyalis caffra</name>
    <dbReference type="NCBI Taxonomy" id="77055"/>
    <lineage>
        <taxon>Eukaryota</taxon>
        <taxon>Viridiplantae</taxon>
        <taxon>Streptophyta</taxon>
        <taxon>Embryophyta</taxon>
        <taxon>Tracheophyta</taxon>
        <taxon>Spermatophyta</taxon>
        <taxon>Magnoliopsida</taxon>
        <taxon>eudicotyledons</taxon>
        <taxon>Gunneridae</taxon>
        <taxon>Pentapetalae</taxon>
        <taxon>rosids</taxon>
        <taxon>fabids</taxon>
        <taxon>Malpighiales</taxon>
        <taxon>Salicaceae</taxon>
        <taxon>Flacourtieae</taxon>
        <taxon>Dovyalis</taxon>
    </lineage>
</organism>
<name>A0AAV1RIN1_9ROSI</name>
<proteinExistence type="predicted"/>
<dbReference type="EMBL" id="CAWUPB010000994">
    <property type="protein sequence ID" value="CAK7336067.1"/>
    <property type="molecule type" value="Genomic_DNA"/>
</dbReference>
<dbReference type="AlphaFoldDB" id="A0AAV1RIN1"/>
<evidence type="ECO:0000313" key="1">
    <source>
        <dbReference type="EMBL" id="CAK7336067.1"/>
    </source>
</evidence>